<dbReference type="GO" id="GO:0001042">
    <property type="term" value="F:RNA polymerase I core binding"/>
    <property type="evidence" value="ECO:0007669"/>
    <property type="project" value="TreeGrafter"/>
</dbReference>
<dbReference type="GO" id="GO:0006361">
    <property type="term" value="P:transcription initiation at RNA polymerase I promoter"/>
    <property type="evidence" value="ECO:0007669"/>
    <property type="project" value="InterPro"/>
</dbReference>
<dbReference type="OrthoDB" id="26970at2759"/>
<dbReference type="Pfam" id="PF05327">
    <property type="entry name" value="RRN3"/>
    <property type="match status" value="1"/>
</dbReference>
<proteinExistence type="inferred from homology"/>
<gene>
    <name evidence="2" type="primary">LOC108052920</name>
</gene>
<sequence>MCQLNPLRYCQAAVARAFAGITKAYQLVYCHPVLEHNARSKLATIYGHDKSMPNKETIEIFFPFDPYLLKMSSKYIKDNYMVYRSNDSEDYVDSSAGDHLTRKRKWSKKTNSL</sequence>
<dbReference type="PANTHER" id="PTHR12790">
    <property type="entry name" value="TRANSCRIPTION INITIATION FACTOR IA RRN3"/>
    <property type="match status" value="1"/>
</dbReference>
<dbReference type="GO" id="GO:0005634">
    <property type="term" value="C:nucleus"/>
    <property type="evidence" value="ECO:0007669"/>
    <property type="project" value="TreeGrafter"/>
</dbReference>
<organism evidence="2">
    <name type="scientific">Drosophila rhopaloa</name>
    <name type="common">Fruit fly</name>
    <dbReference type="NCBI Taxonomy" id="1041015"/>
    <lineage>
        <taxon>Eukaryota</taxon>
        <taxon>Metazoa</taxon>
        <taxon>Ecdysozoa</taxon>
        <taxon>Arthropoda</taxon>
        <taxon>Hexapoda</taxon>
        <taxon>Insecta</taxon>
        <taxon>Pterygota</taxon>
        <taxon>Neoptera</taxon>
        <taxon>Endopterygota</taxon>
        <taxon>Diptera</taxon>
        <taxon>Brachycera</taxon>
        <taxon>Muscomorpha</taxon>
        <taxon>Ephydroidea</taxon>
        <taxon>Drosophilidae</taxon>
        <taxon>Drosophila</taxon>
        <taxon>Sophophora</taxon>
    </lineage>
</organism>
<name>A0A6P4FKC2_DRORH</name>
<dbReference type="RefSeq" id="XP_016990955.1">
    <property type="nucleotide sequence ID" value="XM_017135466.1"/>
</dbReference>
<evidence type="ECO:0000256" key="1">
    <source>
        <dbReference type="ARBA" id="ARBA00010098"/>
    </source>
</evidence>
<reference evidence="2" key="1">
    <citation type="submission" date="2025-08" db="UniProtKB">
        <authorList>
            <consortium name="RefSeq"/>
        </authorList>
    </citation>
    <scope>IDENTIFICATION</scope>
</reference>
<dbReference type="AlphaFoldDB" id="A0A6P4FKC2"/>
<protein>
    <submittedName>
        <fullName evidence="2">RNA polymerase I-specific transcription initiation factor RRN3-like</fullName>
    </submittedName>
</protein>
<dbReference type="GO" id="GO:0001181">
    <property type="term" value="F:RNA polymerase I general transcription initiation factor activity"/>
    <property type="evidence" value="ECO:0007669"/>
    <property type="project" value="InterPro"/>
</dbReference>
<dbReference type="InterPro" id="IPR007991">
    <property type="entry name" value="RNA_pol_I_trans_ini_fac_RRN3"/>
</dbReference>
<dbReference type="PANTHER" id="PTHR12790:SF0">
    <property type="entry name" value="RNA POLYMERASE I-SPECIFIC TRANSCRIPTION INITIATION FACTOR RRN3-RELATED"/>
    <property type="match status" value="1"/>
</dbReference>
<evidence type="ECO:0000313" key="2">
    <source>
        <dbReference type="RefSeq" id="XP_016990955.1"/>
    </source>
</evidence>
<comment type="similarity">
    <text evidence="1">Belongs to the RRN3 family.</text>
</comment>
<accession>A0A6P4FKC2</accession>